<dbReference type="GO" id="GO:0055085">
    <property type="term" value="P:transmembrane transport"/>
    <property type="evidence" value="ECO:0007669"/>
    <property type="project" value="InterPro"/>
</dbReference>
<evidence type="ECO:0000256" key="7">
    <source>
        <dbReference type="RuleBase" id="RU363032"/>
    </source>
</evidence>
<feature type="transmembrane region" description="Helical" evidence="7">
    <location>
        <begin position="280"/>
        <end position="299"/>
    </location>
</feature>
<proteinExistence type="inferred from homology"/>
<evidence type="ECO:0000313" key="9">
    <source>
        <dbReference type="EMBL" id="XBM49104.1"/>
    </source>
</evidence>
<feature type="domain" description="ABC transmembrane type-1" evidence="8">
    <location>
        <begin position="80"/>
        <end position="296"/>
    </location>
</feature>
<comment type="similarity">
    <text evidence="7">Belongs to the binding-protein-dependent transport system permease family.</text>
</comment>
<evidence type="ECO:0000259" key="8">
    <source>
        <dbReference type="PROSITE" id="PS50928"/>
    </source>
</evidence>
<gene>
    <name evidence="9" type="ORF">AAME72_04415</name>
</gene>
<dbReference type="PANTHER" id="PTHR30193:SF37">
    <property type="entry name" value="INNER MEMBRANE ABC TRANSPORTER PERMEASE PROTEIN YCJO"/>
    <property type="match status" value="1"/>
</dbReference>
<evidence type="ECO:0000256" key="1">
    <source>
        <dbReference type="ARBA" id="ARBA00004651"/>
    </source>
</evidence>
<dbReference type="Gene3D" id="1.10.3720.10">
    <property type="entry name" value="MetI-like"/>
    <property type="match status" value="1"/>
</dbReference>
<dbReference type="RefSeq" id="WP_348789024.1">
    <property type="nucleotide sequence ID" value="NZ_CP157390.1"/>
</dbReference>
<feature type="transmembrane region" description="Helical" evidence="7">
    <location>
        <begin position="121"/>
        <end position="138"/>
    </location>
</feature>
<protein>
    <submittedName>
        <fullName evidence="9">Sugar ABC transporter permease</fullName>
    </submittedName>
</protein>
<dbReference type="Pfam" id="PF00528">
    <property type="entry name" value="BPD_transp_1"/>
    <property type="match status" value="1"/>
</dbReference>
<organism evidence="9">
    <name type="scientific">Leifsonia sp. NPDC080035</name>
    <dbReference type="NCBI Taxonomy" id="3143936"/>
    <lineage>
        <taxon>Bacteria</taxon>
        <taxon>Bacillati</taxon>
        <taxon>Actinomycetota</taxon>
        <taxon>Actinomycetes</taxon>
        <taxon>Micrococcales</taxon>
        <taxon>Microbacteriaceae</taxon>
        <taxon>Leifsonia</taxon>
    </lineage>
</organism>
<dbReference type="SUPFAM" id="SSF160964">
    <property type="entry name" value="MalF N-terminal region-like"/>
    <property type="match status" value="1"/>
</dbReference>
<feature type="transmembrane region" description="Helical" evidence="7">
    <location>
        <begin position="23"/>
        <end position="45"/>
    </location>
</feature>
<dbReference type="EMBL" id="CP157390">
    <property type="protein sequence ID" value="XBM49104.1"/>
    <property type="molecule type" value="Genomic_DNA"/>
</dbReference>
<evidence type="ECO:0000256" key="4">
    <source>
        <dbReference type="ARBA" id="ARBA00022692"/>
    </source>
</evidence>
<evidence type="ECO:0000256" key="6">
    <source>
        <dbReference type="ARBA" id="ARBA00023136"/>
    </source>
</evidence>
<reference evidence="9" key="1">
    <citation type="submission" date="2024-05" db="EMBL/GenBank/DDBJ databases">
        <title>The Natural Products Discovery Center: Release of the First 8490 Sequenced Strains for Exploring Actinobacteria Biosynthetic Diversity.</title>
        <authorList>
            <person name="Kalkreuter E."/>
            <person name="Kautsar S.A."/>
            <person name="Yang D."/>
            <person name="Bader C.D."/>
            <person name="Teijaro C.N."/>
            <person name="Fluegel L."/>
            <person name="Davis C.M."/>
            <person name="Simpson J.R."/>
            <person name="Lauterbach L."/>
            <person name="Steele A.D."/>
            <person name="Gui C."/>
            <person name="Meng S."/>
            <person name="Li G."/>
            <person name="Viehrig K."/>
            <person name="Ye F."/>
            <person name="Su P."/>
            <person name="Kiefer A.F."/>
            <person name="Nichols A."/>
            <person name="Cepeda A.J."/>
            <person name="Yan W."/>
            <person name="Fan B."/>
            <person name="Jiang Y."/>
            <person name="Adhikari A."/>
            <person name="Zheng C.-J."/>
            <person name="Schuster L."/>
            <person name="Cowan T.M."/>
            <person name="Smanski M.J."/>
            <person name="Chevrette M.G."/>
            <person name="de Carvalho L.P.S."/>
            <person name="Shen B."/>
        </authorList>
    </citation>
    <scope>NUCLEOTIDE SEQUENCE</scope>
    <source>
        <strain evidence="9">NPDC080035</strain>
    </source>
</reference>
<accession>A0AAU7GEP3</accession>
<dbReference type="AlphaFoldDB" id="A0AAU7GEP3"/>
<evidence type="ECO:0000256" key="2">
    <source>
        <dbReference type="ARBA" id="ARBA00022448"/>
    </source>
</evidence>
<dbReference type="InterPro" id="IPR051393">
    <property type="entry name" value="ABC_transporter_permease"/>
</dbReference>
<evidence type="ECO:0000256" key="5">
    <source>
        <dbReference type="ARBA" id="ARBA00022989"/>
    </source>
</evidence>
<feature type="transmembrane region" description="Helical" evidence="7">
    <location>
        <begin position="89"/>
        <end position="109"/>
    </location>
</feature>
<sequence>MTIALSKRKTLPSRRSARMRDVLGRWSFMIPATVLLVAVLAYPLLYTLQISFSSFDLSTFSPSQFVGLENYTKALGSERFQNSLVVTGVYLVLALPLQIVLGFAIAFLLNAEWRGRGVVRALFLIPMVVAPVVSGGIWKMLLDPLWGVVGWATSLVGLPPINWFGDATMSMISVVIIDTWRSVPFVVLIASAALLALPKDVFEAAQVDGANWWQTLWRISLPMLAPIIAATFIVRWLGAVKMFDIILTTTNGGPGQATDVVNLYIYQQAFQLLRFSESSAMAVIVLVLTTVLTLVFLWGSKKLEDRV</sequence>
<dbReference type="CDD" id="cd06261">
    <property type="entry name" value="TM_PBP2"/>
    <property type="match status" value="1"/>
</dbReference>
<keyword evidence="5 7" id="KW-1133">Transmembrane helix</keyword>
<feature type="transmembrane region" description="Helical" evidence="7">
    <location>
        <begin position="216"/>
        <end position="237"/>
    </location>
</feature>
<keyword evidence="4 7" id="KW-0812">Transmembrane</keyword>
<keyword evidence="3" id="KW-1003">Cell membrane</keyword>
<dbReference type="PROSITE" id="PS50928">
    <property type="entry name" value="ABC_TM1"/>
    <property type="match status" value="1"/>
</dbReference>
<name>A0AAU7GEP3_9MICO</name>
<dbReference type="SUPFAM" id="SSF161098">
    <property type="entry name" value="MetI-like"/>
    <property type="match status" value="1"/>
</dbReference>
<comment type="subcellular location">
    <subcellularLocation>
        <location evidence="1 7">Cell membrane</location>
        <topology evidence="1 7">Multi-pass membrane protein</topology>
    </subcellularLocation>
</comment>
<keyword evidence="2 7" id="KW-0813">Transport</keyword>
<dbReference type="GO" id="GO:0005886">
    <property type="term" value="C:plasma membrane"/>
    <property type="evidence" value="ECO:0007669"/>
    <property type="project" value="UniProtKB-SubCell"/>
</dbReference>
<keyword evidence="6 7" id="KW-0472">Membrane</keyword>
<dbReference type="InterPro" id="IPR000515">
    <property type="entry name" value="MetI-like"/>
</dbReference>
<feature type="transmembrane region" description="Helical" evidence="7">
    <location>
        <begin position="171"/>
        <end position="196"/>
    </location>
</feature>
<dbReference type="InterPro" id="IPR035906">
    <property type="entry name" value="MetI-like_sf"/>
</dbReference>
<evidence type="ECO:0000256" key="3">
    <source>
        <dbReference type="ARBA" id="ARBA00022475"/>
    </source>
</evidence>
<dbReference type="PANTHER" id="PTHR30193">
    <property type="entry name" value="ABC TRANSPORTER PERMEASE PROTEIN"/>
    <property type="match status" value="1"/>
</dbReference>